<dbReference type="Gene3D" id="3.30.450.30">
    <property type="entry name" value="Dynein light chain 2a, cytoplasmic"/>
    <property type="match status" value="1"/>
</dbReference>
<comment type="caution">
    <text evidence="2">The sequence shown here is derived from an EMBL/GenBank/DDBJ whole genome shotgun (WGS) entry which is preliminary data.</text>
</comment>
<evidence type="ECO:0000259" key="1">
    <source>
        <dbReference type="SMART" id="SM00960"/>
    </source>
</evidence>
<organism evidence="2">
    <name type="scientific">Thermorudis peleae</name>
    <dbReference type="NCBI Taxonomy" id="1382356"/>
    <lineage>
        <taxon>Bacteria</taxon>
        <taxon>Pseudomonadati</taxon>
        <taxon>Thermomicrobiota</taxon>
        <taxon>Thermomicrobia</taxon>
        <taxon>Thermomicrobia incertae sedis</taxon>
        <taxon>Thermorudis</taxon>
    </lineage>
</organism>
<accession>A0A831TB44</accession>
<dbReference type="InterPro" id="IPR004942">
    <property type="entry name" value="Roadblock/LAMTOR2_dom"/>
</dbReference>
<name>A0A831TB44_9BACT</name>
<proteinExistence type="predicted"/>
<dbReference type="GO" id="GO:0005085">
    <property type="term" value="F:guanyl-nucleotide exchange factor activity"/>
    <property type="evidence" value="ECO:0007669"/>
    <property type="project" value="InterPro"/>
</dbReference>
<dbReference type="GO" id="GO:0032008">
    <property type="term" value="P:positive regulation of TOR signaling"/>
    <property type="evidence" value="ECO:0007669"/>
    <property type="project" value="InterPro"/>
</dbReference>
<dbReference type="SMART" id="SM00960">
    <property type="entry name" value="Robl_LC7"/>
    <property type="match status" value="1"/>
</dbReference>
<dbReference type="PANTHER" id="PTHR13323">
    <property type="entry name" value="LATE ENDOSOMAL/LYSOSOMAL MP1 INTERACTING PROTEIN"/>
    <property type="match status" value="1"/>
</dbReference>
<feature type="domain" description="Roadblock/LAMTOR2" evidence="1">
    <location>
        <begin position="24"/>
        <end position="114"/>
    </location>
</feature>
<dbReference type="EMBL" id="DSIY01000091">
    <property type="protein sequence ID" value="HEG90602.1"/>
    <property type="molecule type" value="Genomic_DNA"/>
</dbReference>
<dbReference type="SUPFAM" id="SSF103196">
    <property type="entry name" value="Roadblock/LC7 domain"/>
    <property type="match status" value="1"/>
</dbReference>
<dbReference type="Pfam" id="PF03259">
    <property type="entry name" value="Robl_LC7"/>
    <property type="match status" value="1"/>
</dbReference>
<gene>
    <name evidence="2" type="ORF">ENP34_04045</name>
</gene>
<protein>
    <recommendedName>
        <fullName evidence="1">Roadblock/LAMTOR2 domain-containing protein</fullName>
    </recommendedName>
</protein>
<evidence type="ECO:0000313" key="2">
    <source>
        <dbReference type="EMBL" id="HEG90602.1"/>
    </source>
</evidence>
<reference evidence="2" key="1">
    <citation type="journal article" date="2020" name="mSystems">
        <title>Genome- and Community-Level Interaction Insights into Carbon Utilization and Element Cycling Functions of Hydrothermarchaeota in Hydrothermal Sediment.</title>
        <authorList>
            <person name="Zhou Z."/>
            <person name="Liu Y."/>
            <person name="Xu W."/>
            <person name="Pan J."/>
            <person name="Luo Z.H."/>
            <person name="Li M."/>
        </authorList>
    </citation>
    <scope>NUCLEOTIDE SEQUENCE [LARGE SCALE GENOMIC DNA]</scope>
    <source>
        <strain evidence="2">SpSt-210</strain>
    </source>
</reference>
<dbReference type="AlphaFoldDB" id="A0A831TB44"/>
<sequence length="179" mass="20017">MVATGMNEHKTDRLVVPPDAVAQVAACLQRLMADSNASLSMVIDRSGRVIASESRDPRSGIADLGVLIAAAYSSLQEIARLLREENFQTILHEGLRERIVTETIDARWLLVVLFDEQVQVGLVRVLTRRTASTLAAILDLQQQPPKFSRQRQKQFRRAAQDTIDLIFGKDPEGPDRERT</sequence>
<dbReference type="InterPro" id="IPR037587">
    <property type="entry name" value="LAMTOR2-like"/>
</dbReference>
<dbReference type="GO" id="GO:0060090">
    <property type="term" value="F:molecular adaptor activity"/>
    <property type="evidence" value="ECO:0007669"/>
    <property type="project" value="InterPro"/>
</dbReference>